<keyword evidence="3" id="KW-0762">Sugar transport</keyword>
<organism evidence="10 11">
    <name type="scientific">Amycolatopsis pithecellobii</name>
    <dbReference type="NCBI Taxonomy" id="664692"/>
    <lineage>
        <taxon>Bacteria</taxon>
        <taxon>Bacillati</taxon>
        <taxon>Actinomycetota</taxon>
        <taxon>Actinomycetes</taxon>
        <taxon>Pseudonocardiales</taxon>
        <taxon>Pseudonocardiaceae</taxon>
        <taxon>Amycolatopsis</taxon>
    </lineage>
</organism>
<comment type="caution">
    <text evidence="10">The sequence shown here is derived from an EMBL/GenBank/DDBJ whole genome shotgun (WGS) entry which is preliminary data.</text>
</comment>
<sequence length="507" mass="53508">MADPAPRLELHGVSKTFGHRRVLSEVDLTVQPGEIHGVVGQNGSGKSTLAKIISGYHAPDHGARLSIDGATVPFPLRLPDLHATGVSIVYQDLGILPDRSVASNIRIGAMRGRGVSRRIDWPRERDLAARTLDRLGFAGSVDQLAMHLSEADRARVAIARALQNHPAGRGLIVLDESTRALSPGALAEFYGTLRSLVREGTSVLLIAHRLDEVIEHCDRVSVLRDGCCVASGLSTNGLSEATLAVTMLGDALADFRRPARKSSAPEVIRLDGLRGTGLSEPLSLGLSRGEIVGMTGMPGSGFETVTYLLGGALPVSAGRLAVDGTEVRLTGASPAALGRRGVVLVPGQRMVEGLGADQTIRDNVVLPWLPGRSRRWSVGPWRDTSTSATITRFGVVPANPKANVGTLSGGNQQKVLLGKWLAEHPRLLLVNEPTQAVDVGARRDILEALHQVAAAGTTILVASAEAGDLSALCDRVLVFGQGRVTTVLNGPLSAHDILDATWMEPAT</sequence>
<dbReference type="GO" id="GO:0016887">
    <property type="term" value="F:ATP hydrolysis activity"/>
    <property type="evidence" value="ECO:0007669"/>
    <property type="project" value="InterPro"/>
</dbReference>
<name>A0A6N7YJW1_9PSEU</name>
<evidence type="ECO:0000256" key="2">
    <source>
        <dbReference type="ARBA" id="ARBA00022475"/>
    </source>
</evidence>
<feature type="domain" description="ABC transporter" evidence="9">
    <location>
        <begin position="8"/>
        <end position="250"/>
    </location>
</feature>
<evidence type="ECO:0000256" key="1">
    <source>
        <dbReference type="ARBA" id="ARBA00022448"/>
    </source>
</evidence>
<keyword evidence="6 10" id="KW-0067">ATP-binding</keyword>
<dbReference type="GO" id="GO:0005524">
    <property type="term" value="F:ATP binding"/>
    <property type="evidence" value="ECO:0007669"/>
    <property type="project" value="UniProtKB-KW"/>
</dbReference>
<dbReference type="SMART" id="SM00382">
    <property type="entry name" value="AAA"/>
    <property type="match status" value="2"/>
</dbReference>
<evidence type="ECO:0000256" key="5">
    <source>
        <dbReference type="ARBA" id="ARBA00022741"/>
    </source>
</evidence>
<dbReference type="PROSITE" id="PS50893">
    <property type="entry name" value="ABC_TRANSPORTER_2"/>
    <property type="match status" value="2"/>
</dbReference>
<dbReference type="SUPFAM" id="SSF52540">
    <property type="entry name" value="P-loop containing nucleoside triphosphate hydrolases"/>
    <property type="match status" value="2"/>
</dbReference>
<keyword evidence="5" id="KW-0547">Nucleotide-binding</keyword>
<dbReference type="InterPro" id="IPR050107">
    <property type="entry name" value="ABC_carbohydrate_import_ATPase"/>
</dbReference>
<dbReference type="AlphaFoldDB" id="A0A6N7YJW1"/>
<dbReference type="CDD" id="cd03215">
    <property type="entry name" value="ABC_Carb_Monos_II"/>
    <property type="match status" value="1"/>
</dbReference>
<evidence type="ECO:0000313" key="10">
    <source>
        <dbReference type="EMBL" id="MTD53205.1"/>
    </source>
</evidence>
<dbReference type="InterPro" id="IPR003439">
    <property type="entry name" value="ABC_transporter-like_ATP-bd"/>
</dbReference>
<dbReference type="Gene3D" id="3.40.50.300">
    <property type="entry name" value="P-loop containing nucleotide triphosphate hydrolases"/>
    <property type="match status" value="2"/>
</dbReference>
<dbReference type="PROSITE" id="PS00211">
    <property type="entry name" value="ABC_TRANSPORTER_1"/>
    <property type="match status" value="1"/>
</dbReference>
<dbReference type="PANTHER" id="PTHR43790:SF3">
    <property type="entry name" value="D-ALLOSE IMPORT ATP-BINDING PROTEIN ALSA-RELATED"/>
    <property type="match status" value="1"/>
</dbReference>
<accession>A0A6N7YJW1</accession>
<keyword evidence="7" id="KW-1278">Translocase</keyword>
<keyword evidence="1" id="KW-0813">Transport</keyword>
<dbReference type="CDD" id="cd03216">
    <property type="entry name" value="ABC_Carb_Monos_I"/>
    <property type="match status" value="1"/>
</dbReference>
<proteinExistence type="predicted"/>
<feature type="domain" description="ABC transporter" evidence="9">
    <location>
        <begin position="262"/>
        <end position="506"/>
    </location>
</feature>
<dbReference type="Pfam" id="PF00005">
    <property type="entry name" value="ABC_tran"/>
    <property type="match status" value="2"/>
</dbReference>
<gene>
    <name evidence="10" type="ORF">GKO32_04315</name>
</gene>
<dbReference type="OrthoDB" id="3651648at2"/>
<evidence type="ECO:0000256" key="7">
    <source>
        <dbReference type="ARBA" id="ARBA00022967"/>
    </source>
</evidence>
<dbReference type="PANTHER" id="PTHR43790">
    <property type="entry name" value="CARBOHYDRATE TRANSPORT ATP-BINDING PROTEIN MG119-RELATED"/>
    <property type="match status" value="1"/>
</dbReference>
<reference evidence="10 11" key="1">
    <citation type="submission" date="2019-11" db="EMBL/GenBank/DDBJ databases">
        <title>Draft genome of Amycolatopsis RM579.</title>
        <authorList>
            <person name="Duangmal K."/>
            <person name="Mingma R."/>
        </authorList>
    </citation>
    <scope>NUCLEOTIDE SEQUENCE [LARGE SCALE GENOMIC DNA]</scope>
    <source>
        <strain evidence="10 11">RM579</strain>
    </source>
</reference>
<dbReference type="EMBL" id="WMBA01000004">
    <property type="protein sequence ID" value="MTD53205.1"/>
    <property type="molecule type" value="Genomic_DNA"/>
</dbReference>
<keyword evidence="4" id="KW-0677">Repeat</keyword>
<dbReference type="InterPro" id="IPR017871">
    <property type="entry name" value="ABC_transporter-like_CS"/>
</dbReference>
<evidence type="ECO:0000256" key="6">
    <source>
        <dbReference type="ARBA" id="ARBA00022840"/>
    </source>
</evidence>
<evidence type="ECO:0000259" key="9">
    <source>
        <dbReference type="PROSITE" id="PS50893"/>
    </source>
</evidence>
<evidence type="ECO:0000313" key="11">
    <source>
        <dbReference type="Proteomes" id="UP000440096"/>
    </source>
</evidence>
<dbReference type="Proteomes" id="UP000440096">
    <property type="component" value="Unassembled WGS sequence"/>
</dbReference>
<evidence type="ECO:0000256" key="4">
    <source>
        <dbReference type="ARBA" id="ARBA00022737"/>
    </source>
</evidence>
<dbReference type="RefSeq" id="WP_154755450.1">
    <property type="nucleotide sequence ID" value="NZ_WMBA01000004.1"/>
</dbReference>
<protein>
    <submittedName>
        <fullName evidence="10">ATP-binding cassette domain-containing protein</fullName>
    </submittedName>
</protein>
<dbReference type="InterPro" id="IPR003593">
    <property type="entry name" value="AAA+_ATPase"/>
</dbReference>
<evidence type="ECO:0000256" key="8">
    <source>
        <dbReference type="ARBA" id="ARBA00023136"/>
    </source>
</evidence>
<keyword evidence="11" id="KW-1185">Reference proteome</keyword>
<keyword evidence="2" id="KW-1003">Cell membrane</keyword>
<keyword evidence="8" id="KW-0472">Membrane</keyword>
<dbReference type="InterPro" id="IPR027417">
    <property type="entry name" value="P-loop_NTPase"/>
</dbReference>
<evidence type="ECO:0000256" key="3">
    <source>
        <dbReference type="ARBA" id="ARBA00022597"/>
    </source>
</evidence>